<dbReference type="GO" id="GO:0003677">
    <property type="term" value="F:DNA binding"/>
    <property type="evidence" value="ECO:0007669"/>
    <property type="project" value="UniProtKB-KW"/>
</dbReference>
<keyword evidence="7" id="KW-0805">Transcription regulation</keyword>
<comment type="similarity">
    <text evidence="2">Belongs to the WhiB family.</text>
</comment>
<feature type="domain" description="4Fe-4S Wbl-type" evidence="11">
    <location>
        <begin position="13"/>
        <end position="78"/>
    </location>
</feature>
<comment type="cofactor">
    <cofactor evidence="1">
        <name>[4Fe-4S] cluster</name>
        <dbReference type="ChEBI" id="CHEBI:49883"/>
    </cofactor>
</comment>
<dbReference type="HAMAP" id="MF_01479">
    <property type="entry name" value="WhiB"/>
    <property type="match status" value="1"/>
</dbReference>
<proteinExistence type="inferred from homology"/>
<evidence type="ECO:0000256" key="2">
    <source>
        <dbReference type="ARBA" id="ARBA00006597"/>
    </source>
</evidence>
<organism evidence="12">
    <name type="scientific">freshwater metagenome</name>
    <dbReference type="NCBI Taxonomy" id="449393"/>
    <lineage>
        <taxon>unclassified sequences</taxon>
        <taxon>metagenomes</taxon>
        <taxon>ecological metagenomes</taxon>
    </lineage>
</organism>
<evidence type="ECO:0000256" key="10">
    <source>
        <dbReference type="ARBA" id="ARBA00023163"/>
    </source>
</evidence>
<evidence type="ECO:0000256" key="8">
    <source>
        <dbReference type="ARBA" id="ARBA00023125"/>
    </source>
</evidence>
<dbReference type="AlphaFoldDB" id="A0A6J7A6S7"/>
<dbReference type="GO" id="GO:0046872">
    <property type="term" value="F:metal ion binding"/>
    <property type="evidence" value="ECO:0007669"/>
    <property type="project" value="UniProtKB-KW"/>
</dbReference>
<dbReference type="Pfam" id="PF02467">
    <property type="entry name" value="Whib"/>
    <property type="match status" value="1"/>
</dbReference>
<evidence type="ECO:0000256" key="6">
    <source>
        <dbReference type="ARBA" id="ARBA00023014"/>
    </source>
</evidence>
<keyword evidence="10" id="KW-0804">Transcription</keyword>
<keyword evidence="3" id="KW-0004">4Fe-4S</keyword>
<dbReference type="PROSITE" id="PS51674">
    <property type="entry name" value="4FE4S_WBL"/>
    <property type="match status" value="1"/>
</dbReference>
<evidence type="ECO:0000313" key="12">
    <source>
        <dbReference type="EMBL" id="CAB4828464.1"/>
    </source>
</evidence>
<dbReference type="EMBL" id="CAFABE010000038">
    <property type="protein sequence ID" value="CAB4828464.1"/>
    <property type="molecule type" value="Genomic_DNA"/>
</dbReference>
<evidence type="ECO:0000256" key="1">
    <source>
        <dbReference type="ARBA" id="ARBA00001966"/>
    </source>
</evidence>
<dbReference type="EMBL" id="CAFBPM010000001">
    <property type="protein sequence ID" value="CAB5006928.1"/>
    <property type="molecule type" value="Genomic_DNA"/>
</dbReference>
<dbReference type="InterPro" id="IPR034768">
    <property type="entry name" value="4FE4S_WBL"/>
</dbReference>
<dbReference type="GO" id="GO:0051539">
    <property type="term" value="F:4 iron, 4 sulfur cluster binding"/>
    <property type="evidence" value="ECO:0007669"/>
    <property type="project" value="UniProtKB-KW"/>
</dbReference>
<keyword evidence="8" id="KW-0238">DNA-binding</keyword>
<dbReference type="GO" id="GO:0045892">
    <property type="term" value="P:negative regulation of DNA-templated transcription"/>
    <property type="evidence" value="ECO:0007669"/>
    <property type="project" value="TreeGrafter"/>
</dbReference>
<evidence type="ECO:0000256" key="4">
    <source>
        <dbReference type="ARBA" id="ARBA00022723"/>
    </source>
</evidence>
<evidence type="ECO:0000256" key="3">
    <source>
        <dbReference type="ARBA" id="ARBA00022485"/>
    </source>
</evidence>
<keyword evidence="9" id="KW-1015">Disulfide bond</keyword>
<dbReference type="GO" id="GO:0047134">
    <property type="term" value="F:protein-disulfide reductase [NAD(P)H] activity"/>
    <property type="evidence" value="ECO:0007669"/>
    <property type="project" value="TreeGrafter"/>
</dbReference>
<keyword evidence="5" id="KW-0408">Iron</keyword>
<dbReference type="GO" id="GO:0045454">
    <property type="term" value="P:cell redox homeostasis"/>
    <property type="evidence" value="ECO:0007669"/>
    <property type="project" value="TreeGrafter"/>
</dbReference>
<keyword evidence="6" id="KW-0411">Iron-sulfur</keyword>
<evidence type="ECO:0000313" key="14">
    <source>
        <dbReference type="EMBL" id="CAB5006928.1"/>
    </source>
</evidence>
<evidence type="ECO:0000259" key="11">
    <source>
        <dbReference type="PROSITE" id="PS51674"/>
    </source>
</evidence>
<sequence>MFEVADEWQRFAACRGPYAELFFPPSVPERKEDKLAREANAKEICDECRVRRDCLDYAIAIQEPHGIWGGLNEVERRIKVQVQTTSLLQQAAVSS</sequence>
<evidence type="ECO:0000313" key="13">
    <source>
        <dbReference type="EMBL" id="CAB4874120.1"/>
    </source>
</evidence>
<dbReference type="PANTHER" id="PTHR38839">
    <property type="entry name" value="TRANSCRIPTIONAL REGULATOR WHID-RELATED"/>
    <property type="match status" value="1"/>
</dbReference>
<keyword evidence="4" id="KW-0479">Metal-binding</keyword>
<accession>A0A6J7A6S7</accession>
<evidence type="ECO:0000256" key="5">
    <source>
        <dbReference type="ARBA" id="ARBA00023004"/>
    </source>
</evidence>
<gene>
    <name evidence="12" type="ORF">UFOPK3164_00934</name>
    <name evidence="13" type="ORF">UFOPK3427_01010</name>
    <name evidence="14" type="ORF">UFOPK4112_00076</name>
</gene>
<reference evidence="12" key="1">
    <citation type="submission" date="2020-05" db="EMBL/GenBank/DDBJ databases">
        <authorList>
            <person name="Chiriac C."/>
            <person name="Salcher M."/>
            <person name="Ghai R."/>
            <person name="Kavagutti S V."/>
        </authorList>
    </citation>
    <scope>NUCLEOTIDE SEQUENCE</scope>
</reference>
<dbReference type="EMBL" id="CAFBLT010000001">
    <property type="protein sequence ID" value="CAB4874120.1"/>
    <property type="molecule type" value="Genomic_DNA"/>
</dbReference>
<evidence type="ECO:0000256" key="9">
    <source>
        <dbReference type="ARBA" id="ARBA00023157"/>
    </source>
</evidence>
<name>A0A6J7A6S7_9ZZZZ</name>
<evidence type="ECO:0000256" key="7">
    <source>
        <dbReference type="ARBA" id="ARBA00023015"/>
    </source>
</evidence>
<dbReference type="InterPro" id="IPR003482">
    <property type="entry name" value="Whib"/>
</dbReference>
<protein>
    <submittedName>
        <fullName evidence="12">Unannotated protein</fullName>
    </submittedName>
</protein>